<dbReference type="Pfam" id="PF04055">
    <property type="entry name" value="Radical_SAM"/>
    <property type="match status" value="1"/>
</dbReference>
<evidence type="ECO:0000259" key="6">
    <source>
        <dbReference type="PROSITE" id="PS51918"/>
    </source>
</evidence>
<sequence length="203" mass="22473">MGLQTIHESTSKLINRAHDTACYYDAVRRLRERGIRVCAHIIYGLPLETHEMMLETGRAVAEMDVQGIKIHLLHLMKKTPMVKQWQAGLVRFLEMDEYVNLVVDTIEMLPPEMVVHRVTGDAPRELLIGPMWSLKKWEVLNAIDAEFERRNTWQGKRRGAVAASGANDANAAVTGADRGFFASDEDDELAASPSGAGGCPGGC</sequence>
<keyword evidence="5" id="KW-0411">Iron-sulfur</keyword>
<dbReference type="PROSITE" id="PS51918">
    <property type="entry name" value="RADICAL_SAM"/>
    <property type="match status" value="1"/>
</dbReference>
<dbReference type="EMBL" id="CAJRAY010000026">
    <property type="protein sequence ID" value="CAG5082805.1"/>
    <property type="molecule type" value="Genomic_DNA"/>
</dbReference>
<dbReference type="Proteomes" id="UP000681526">
    <property type="component" value="Unassembled WGS sequence"/>
</dbReference>
<gene>
    <name evidence="7" type="primary">txxe 1354</name>
    <name evidence="7" type="ORF">TXXE_06395</name>
</gene>
<dbReference type="InterPro" id="IPR058240">
    <property type="entry name" value="rSAM_sf"/>
</dbReference>
<keyword evidence="8" id="KW-1185">Reference proteome</keyword>
<evidence type="ECO:0000256" key="3">
    <source>
        <dbReference type="ARBA" id="ARBA00022723"/>
    </source>
</evidence>
<dbReference type="PANTHER" id="PTHR11135:SF1">
    <property type="entry name" value="PROTEIN YHCC"/>
    <property type="match status" value="1"/>
</dbReference>
<keyword evidence="3" id="KW-0479">Metal-binding</keyword>
<dbReference type="InterPro" id="IPR032432">
    <property type="entry name" value="Radical_SAM_C"/>
</dbReference>
<evidence type="ECO:0000256" key="1">
    <source>
        <dbReference type="ARBA" id="ARBA00022485"/>
    </source>
</evidence>
<dbReference type="NCBIfam" id="TIGR01212">
    <property type="entry name" value="TIGR01212 family radical SAM protein"/>
    <property type="match status" value="1"/>
</dbReference>
<dbReference type="Gene3D" id="3.30.750.200">
    <property type="match status" value="1"/>
</dbReference>
<feature type="domain" description="Radical SAM core" evidence="6">
    <location>
        <begin position="1"/>
        <end position="112"/>
    </location>
</feature>
<keyword evidence="2" id="KW-0949">S-adenosyl-L-methionine</keyword>
<dbReference type="PANTHER" id="PTHR11135">
    <property type="entry name" value="HISTONE ACETYLTRANSFERASE-RELATED"/>
    <property type="match status" value="1"/>
</dbReference>
<evidence type="ECO:0000256" key="2">
    <source>
        <dbReference type="ARBA" id="ARBA00022691"/>
    </source>
</evidence>
<evidence type="ECO:0000256" key="5">
    <source>
        <dbReference type="ARBA" id="ARBA00023014"/>
    </source>
</evidence>
<comment type="caution">
    <text evidence="7">The sequence shown here is derived from an EMBL/GenBank/DDBJ whole genome shotgun (WGS) entry which is preliminary data.</text>
</comment>
<evidence type="ECO:0000313" key="8">
    <source>
        <dbReference type="Proteomes" id="UP000681526"/>
    </source>
</evidence>
<evidence type="ECO:0000256" key="4">
    <source>
        <dbReference type="ARBA" id="ARBA00023004"/>
    </source>
</evidence>
<accession>A0ABM8V2D5</accession>
<proteinExistence type="predicted"/>
<dbReference type="InterPro" id="IPR007197">
    <property type="entry name" value="rSAM"/>
</dbReference>
<evidence type="ECO:0000313" key="7">
    <source>
        <dbReference type="EMBL" id="CAG5082805.1"/>
    </source>
</evidence>
<keyword evidence="1" id="KW-0004">4Fe-4S</keyword>
<dbReference type="InterPro" id="IPR005911">
    <property type="entry name" value="YhcC-like"/>
</dbReference>
<keyword evidence="4" id="KW-0408">Iron</keyword>
<protein>
    <recommendedName>
        <fullName evidence="6">Radical SAM core domain-containing protein</fullName>
    </recommendedName>
</protein>
<reference evidence="7 8" key="1">
    <citation type="submission" date="2021-04" db="EMBL/GenBank/DDBJ databases">
        <authorList>
            <person name="Rakotoarivonina H."/>
        </authorList>
    </citation>
    <scope>NUCLEOTIDE SEQUENCE [LARGE SCALE GENOMIC DNA]</scope>
    <source>
        <strain evidence="7 8">XE</strain>
    </source>
</reference>
<dbReference type="SUPFAM" id="SSF102114">
    <property type="entry name" value="Radical SAM enzymes"/>
    <property type="match status" value="1"/>
</dbReference>
<name>A0ABM8V2D5_THEXY</name>
<organism evidence="7 8">
    <name type="scientific">Thermobacillus xylanilyticus</name>
    <dbReference type="NCBI Taxonomy" id="76633"/>
    <lineage>
        <taxon>Bacteria</taxon>
        <taxon>Bacillati</taxon>
        <taxon>Bacillota</taxon>
        <taxon>Bacilli</taxon>
        <taxon>Bacillales</taxon>
        <taxon>Paenibacillaceae</taxon>
        <taxon>Thermobacillus</taxon>
    </lineage>
</organism>
<dbReference type="Pfam" id="PF16199">
    <property type="entry name" value="Radical_SAM_C"/>
    <property type="match status" value="1"/>
</dbReference>
<dbReference type="InterPro" id="IPR039661">
    <property type="entry name" value="ELP3"/>
</dbReference>